<dbReference type="InterPro" id="IPR040632">
    <property type="entry name" value="Sulfotransfer_4"/>
</dbReference>
<dbReference type="OrthoDB" id="41409at2759"/>
<feature type="compositionally biased region" description="Polar residues" evidence="1">
    <location>
        <begin position="81"/>
        <end position="94"/>
    </location>
</feature>
<keyword evidence="2" id="KW-0812">Transmembrane</keyword>
<accession>A0A9K3KPC9</accession>
<gene>
    <name evidence="3" type="ORF">IV203_006266</name>
</gene>
<evidence type="ECO:0000313" key="3">
    <source>
        <dbReference type="EMBL" id="KAG7347197.1"/>
    </source>
</evidence>
<dbReference type="AlphaFoldDB" id="A0A9K3KPC9"/>
<dbReference type="PANTHER" id="PTHR36978">
    <property type="entry name" value="P-LOOP CONTAINING NUCLEOTIDE TRIPHOSPHATE HYDROLASE"/>
    <property type="match status" value="1"/>
</dbReference>
<dbReference type="Pfam" id="PF17784">
    <property type="entry name" value="Sulfotransfer_4"/>
    <property type="match status" value="1"/>
</dbReference>
<protein>
    <recommendedName>
        <fullName evidence="5">Sulfotransferase</fullName>
    </recommendedName>
</protein>
<keyword evidence="2" id="KW-0472">Membrane</keyword>
<sequence length="410" mass="47235">MVFSVRFMERIIVGCFFIWLMLLGKSLRHQGPSFNTGWDKKKFQRIHPRKAPYSPNDNGNNNNNNDDDDGDNANPIDRQHSNFIPSQSIQNNGPGSPAIDLGWHSSSQESNYSGDIKYTSSKNNLKLPLPIIVMGFPKAGTSSIFAFFQRQGFRSQHWYCCNAQINPQKGGPDLMAGCMMKNLRRNHTNIFQGCGNDHIEVFSEINGPRKKKYHPLTGKVGFLQDDGTVDYVGPGSRIFLPQHFHIDRVHNAYPNATWILNLRDVDSWTTSVMEWGDDLQNKFFNEYYMQGVVPHIPPHNDTDAVNDLLRRIYEEHRDMVRDFVRRHPSHTLVEVNIMDENAGNVLGDAFGLDPQAWDNINVNKKRKQDYTSWKYTFDEFDLENSPIWTLLFVCTTVYLCWFLGVDLSLY</sequence>
<dbReference type="PANTHER" id="PTHR36978:SF4">
    <property type="entry name" value="P-LOOP CONTAINING NUCLEOSIDE TRIPHOSPHATE HYDROLASE PROTEIN"/>
    <property type="match status" value="1"/>
</dbReference>
<evidence type="ECO:0000256" key="2">
    <source>
        <dbReference type="SAM" id="Phobius"/>
    </source>
</evidence>
<keyword evidence="4" id="KW-1185">Reference proteome</keyword>
<evidence type="ECO:0000256" key="1">
    <source>
        <dbReference type="SAM" id="MobiDB-lite"/>
    </source>
</evidence>
<feature type="region of interest" description="Disordered" evidence="1">
    <location>
        <begin position="48"/>
        <end position="104"/>
    </location>
</feature>
<proteinExistence type="predicted"/>
<organism evidence="3 4">
    <name type="scientific">Nitzschia inconspicua</name>
    <dbReference type="NCBI Taxonomy" id="303405"/>
    <lineage>
        <taxon>Eukaryota</taxon>
        <taxon>Sar</taxon>
        <taxon>Stramenopiles</taxon>
        <taxon>Ochrophyta</taxon>
        <taxon>Bacillariophyta</taxon>
        <taxon>Bacillariophyceae</taxon>
        <taxon>Bacillariophycidae</taxon>
        <taxon>Bacillariales</taxon>
        <taxon>Bacillariaceae</taxon>
        <taxon>Nitzschia</taxon>
    </lineage>
</organism>
<dbReference type="Proteomes" id="UP000693970">
    <property type="component" value="Unassembled WGS sequence"/>
</dbReference>
<keyword evidence="2" id="KW-1133">Transmembrane helix</keyword>
<reference evidence="3" key="2">
    <citation type="submission" date="2021-04" db="EMBL/GenBank/DDBJ databases">
        <authorList>
            <person name="Podell S."/>
        </authorList>
    </citation>
    <scope>NUCLEOTIDE SEQUENCE</scope>
    <source>
        <strain evidence="3">Hildebrandi</strain>
    </source>
</reference>
<feature type="transmembrane region" description="Helical" evidence="2">
    <location>
        <begin position="387"/>
        <end position="409"/>
    </location>
</feature>
<evidence type="ECO:0008006" key="5">
    <source>
        <dbReference type="Google" id="ProtNLM"/>
    </source>
</evidence>
<dbReference type="EMBL" id="JAGRRH010000021">
    <property type="protein sequence ID" value="KAG7347197.1"/>
    <property type="molecule type" value="Genomic_DNA"/>
</dbReference>
<name>A0A9K3KPC9_9STRA</name>
<reference evidence="3" key="1">
    <citation type="journal article" date="2021" name="Sci. Rep.">
        <title>Diploid genomic architecture of Nitzschia inconspicua, an elite biomass production diatom.</title>
        <authorList>
            <person name="Oliver A."/>
            <person name="Podell S."/>
            <person name="Pinowska A."/>
            <person name="Traller J.C."/>
            <person name="Smith S.R."/>
            <person name="McClure R."/>
            <person name="Beliaev A."/>
            <person name="Bohutskyi P."/>
            <person name="Hill E.A."/>
            <person name="Rabines A."/>
            <person name="Zheng H."/>
            <person name="Allen L.Z."/>
            <person name="Kuo A."/>
            <person name="Grigoriev I.V."/>
            <person name="Allen A.E."/>
            <person name="Hazlebeck D."/>
            <person name="Allen E.E."/>
        </authorList>
    </citation>
    <scope>NUCLEOTIDE SEQUENCE</scope>
    <source>
        <strain evidence="3">Hildebrandi</strain>
    </source>
</reference>
<comment type="caution">
    <text evidence="3">The sequence shown here is derived from an EMBL/GenBank/DDBJ whole genome shotgun (WGS) entry which is preliminary data.</text>
</comment>
<evidence type="ECO:0000313" key="4">
    <source>
        <dbReference type="Proteomes" id="UP000693970"/>
    </source>
</evidence>